<dbReference type="Pfam" id="PF00582">
    <property type="entry name" value="Usp"/>
    <property type="match status" value="2"/>
</dbReference>
<evidence type="ECO:0000313" key="3">
    <source>
        <dbReference type="EMBL" id="MEL4457115.1"/>
    </source>
</evidence>
<keyword evidence="4" id="KW-1185">Reference proteome</keyword>
<comment type="similarity">
    <text evidence="1">Belongs to the universal stress protein A family.</text>
</comment>
<dbReference type="PANTHER" id="PTHR46268">
    <property type="entry name" value="STRESS RESPONSE PROTEIN NHAX"/>
    <property type="match status" value="1"/>
</dbReference>
<proteinExistence type="inferred from homology"/>
<organism evidence="3 4">
    <name type="scientific">Lutimonas vermicola</name>
    <dbReference type="NCBI Taxonomy" id="414288"/>
    <lineage>
        <taxon>Bacteria</taxon>
        <taxon>Pseudomonadati</taxon>
        <taxon>Bacteroidota</taxon>
        <taxon>Flavobacteriia</taxon>
        <taxon>Flavobacteriales</taxon>
        <taxon>Flavobacteriaceae</taxon>
        <taxon>Lutimonas</taxon>
    </lineage>
</organism>
<dbReference type="InterPro" id="IPR006016">
    <property type="entry name" value="UspA"/>
</dbReference>
<protein>
    <submittedName>
        <fullName evidence="3">Universal stress protein</fullName>
    </submittedName>
</protein>
<reference evidence="3 4" key="1">
    <citation type="submission" date="2024-04" db="EMBL/GenBank/DDBJ databases">
        <title>whole genome sequencing of Lutimonas vermicola strain IMCC1616.</title>
        <authorList>
            <person name="Bae S.S."/>
        </authorList>
    </citation>
    <scope>NUCLEOTIDE SEQUENCE [LARGE SCALE GENOMIC DNA]</scope>
    <source>
        <strain evidence="3 4">IMCC1616</strain>
    </source>
</reference>
<dbReference type="Gene3D" id="3.40.50.620">
    <property type="entry name" value="HUPs"/>
    <property type="match status" value="2"/>
</dbReference>
<dbReference type="PRINTS" id="PR01438">
    <property type="entry name" value="UNVRSLSTRESS"/>
</dbReference>
<dbReference type="EMBL" id="JBCDNA010000003">
    <property type="protein sequence ID" value="MEL4457115.1"/>
    <property type="molecule type" value="Genomic_DNA"/>
</dbReference>
<dbReference type="Proteomes" id="UP001474120">
    <property type="component" value="Unassembled WGS sequence"/>
</dbReference>
<dbReference type="InterPro" id="IPR014729">
    <property type="entry name" value="Rossmann-like_a/b/a_fold"/>
</dbReference>
<evidence type="ECO:0000313" key="4">
    <source>
        <dbReference type="Proteomes" id="UP001474120"/>
    </source>
</evidence>
<gene>
    <name evidence="3" type="ORF">AABB81_14500</name>
</gene>
<sequence>MKRILVPVDFSKEAESAAKVAASIARKTGSEIFLVHMLELPVTTIDPAEMNTISSEPQIIYFMKLAHQKFDKFKKLPFLEGLTVVESIQFQHAFSGIIDESEKNNIDLIVMGSQGASGLQEMFIGSNTEKVVRRSKIPVLVIKQSVEEFEVNDILFASDFNKESKSTFHRVIDFANLFEAKVHLLYVNTIHNFNTTKNIESRIAKFMADFDFDNYTKNIYNDISIEKGILSFARDIDADLIALNTHGRSGLSQLFNGSIGQELANHALRPVVTFKI</sequence>
<name>A0ABU9L3V0_9FLAO</name>
<evidence type="ECO:0000256" key="1">
    <source>
        <dbReference type="ARBA" id="ARBA00008791"/>
    </source>
</evidence>
<dbReference type="InterPro" id="IPR006015">
    <property type="entry name" value="Universal_stress_UspA"/>
</dbReference>
<feature type="domain" description="UspA" evidence="2">
    <location>
        <begin position="1"/>
        <end position="143"/>
    </location>
</feature>
<dbReference type="RefSeq" id="WP_342161275.1">
    <property type="nucleotide sequence ID" value="NZ_JBCDNA010000003.1"/>
</dbReference>
<accession>A0ABU9L3V0</accession>
<feature type="domain" description="UspA" evidence="2">
    <location>
        <begin position="226"/>
        <end position="274"/>
    </location>
</feature>
<evidence type="ECO:0000259" key="2">
    <source>
        <dbReference type="Pfam" id="PF00582"/>
    </source>
</evidence>
<comment type="caution">
    <text evidence="3">The sequence shown here is derived from an EMBL/GenBank/DDBJ whole genome shotgun (WGS) entry which is preliminary data.</text>
</comment>
<dbReference type="SUPFAM" id="SSF52402">
    <property type="entry name" value="Adenine nucleotide alpha hydrolases-like"/>
    <property type="match status" value="2"/>
</dbReference>
<dbReference type="PANTHER" id="PTHR46268:SF6">
    <property type="entry name" value="UNIVERSAL STRESS PROTEIN UP12"/>
    <property type="match status" value="1"/>
</dbReference>
<dbReference type="CDD" id="cd00293">
    <property type="entry name" value="USP-like"/>
    <property type="match status" value="2"/>
</dbReference>